<dbReference type="SUPFAM" id="SSF55073">
    <property type="entry name" value="Nucleotide cyclase"/>
    <property type="match status" value="1"/>
</dbReference>
<comment type="caution">
    <text evidence="4">The sequence shown here is derived from an EMBL/GenBank/DDBJ whole genome shotgun (WGS) entry which is preliminary data.</text>
</comment>
<dbReference type="InterPro" id="IPR000014">
    <property type="entry name" value="PAS"/>
</dbReference>
<dbReference type="PROSITE" id="PS50887">
    <property type="entry name" value="GGDEF"/>
    <property type="match status" value="1"/>
</dbReference>
<organism evidence="4 5">
    <name type="scientific">Actimicrobium antarcticum</name>
    <dbReference type="NCBI Taxonomy" id="1051899"/>
    <lineage>
        <taxon>Bacteria</taxon>
        <taxon>Pseudomonadati</taxon>
        <taxon>Pseudomonadota</taxon>
        <taxon>Betaproteobacteria</taxon>
        <taxon>Burkholderiales</taxon>
        <taxon>Oxalobacteraceae</taxon>
        <taxon>Actimicrobium</taxon>
    </lineage>
</organism>
<dbReference type="Pfam" id="PF00563">
    <property type="entry name" value="EAL"/>
    <property type="match status" value="1"/>
</dbReference>
<dbReference type="PROSITE" id="PS50883">
    <property type="entry name" value="EAL"/>
    <property type="match status" value="1"/>
</dbReference>
<dbReference type="Proteomes" id="UP001501353">
    <property type="component" value="Unassembled WGS sequence"/>
</dbReference>
<dbReference type="Gene3D" id="3.30.450.20">
    <property type="entry name" value="PAS domain"/>
    <property type="match status" value="1"/>
</dbReference>
<evidence type="ECO:0000313" key="5">
    <source>
        <dbReference type="Proteomes" id="UP001501353"/>
    </source>
</evidence>
<accession>A0ABP7SIF7</accession>
<dbReference type="Gene3D" id="3.30.70.270">
    <property type="match status" value="1"/>
</dbReference>
<evidence type="ECO:0000259" key="3">
    <source>
        <dbReference type="PROSITE" id="PS50887"/>
    </source>
</evidence>
<dbReference type="SMART" id="SM00052">
    <property type="entry name" value="EAL"/>
    <property type="match status" value="1"/>
</dbReference>
<dbReference type="CDD" id="cd00130">
    <property type="entry name" value="PAS"/>
    <property type="match status" value="1"/>
</dbReference>
<dbReference type="CDD" id="cd01948">
    <property type="entry name" value="EAL"/>
    <property type="match status" value="1"/>
</dbReference>
<name>A0ABP7SIF7_9BURK</name>
<dbReference type="Gene3D" id="3.20.20.450">
    <property type="entry name" value="EAL domain"/>
    <property type="match status" value="1"/>
</dbReference>
<dbReference type="InterPro" id="IPR001633">
    <property type="entry name" value="EAL_dom"/>
</dbReference>
<evidence type="ECO:0000313" key="4">
    <source>
        <dbReference type="EMBL" id="GAA4012125.1"/>
    </source>
</evidence>
<dbReference type="Pfam" id="PF08448">
    <property type="entry name" value="PAS_4"/>
    <property type="match status" value="1"/>
</dbReference>
<dbReference type="Pfam" id="PF00990">
    <property type="entry name" value="GGDEF"/>
    <property type="match status" value="1"/>
</dbReference>
<dbReference type="InterPro" id="IPR000160">
    <property type="entry name" value="GGDEF_dom"/>
</dbReference>
<dbReference type="InterPro" id="IPR013656">
    <property type="entry name" value="PAS_4"/>
</dbReference>
<dbReference type="SUPFAM" id="SSF55785">
    <property type="entry name" value="PYP-like sensor domain (PAS domain)"/>
    <property type="match status" value="1"/>
</dbReference>
<feature type="domain" description="PAS" evidence="1">
    <location>
        <begin position="148"/>
        <end position="217"/>
    </location>
</feature>
<keyword evidence="5" id="KW-1185">Reference proteome</keyword>
<proteinExistence type="predicted"/>
<dbReference type="InterPro" id="IPR043128">
    <property type="entry name" value="Rev_trsase/Diguanyl_cyclase"/>
</dbReference>
<dbReference type="EMBL" id="BAAAZE010000001">
    <property type="protein sequence ID" value="GAA4012125.1"/>
    <property type="molecule type" value="Genomic_DNA"/>
</dbReference>
<evidence type="ECO:0000259" key="2">
    <source>
        <dbReference type="PROSITE" id="PS50883"/>
    </source>
</evidence>
<dbReference type="InterPro" id="IPR035919">
    <property type="entry name" value="EAL_sf"/>
</dbReference>
<dbReference type="NCBIfam" id="TIGR00254">
    <property type="entry name" value="GGDEF"/>
    <property type="match status" value="1"/>
</dbReference>
<dbReference type="NCBIfam" id="TIGR00229">
    <property type="entry name" value="sensory_box"/>
    <property type="match status" value="1"/>
</dbReference>
<dbReference type="SUPFAM" id="SSF141868">
    <property type="entry name" value="EAL domain-like"/>
    <property type="match status" value="1"/>
</dbReference>
<dbReference type="SMART" id="SM00091">
    <property type="entry name" value="PAS"/>
    <property type="match status" value="1"/>
</dbReference>
<dbReference type="SMART" id="SM00267">
    <property type="entry name" value="GGDEF"/>
    <property type="match status" value="1"/>
</dbReference>
<feature type="domain" description="EAL" evidence="2">
    <location>
        <begin position="446"/>
        <end position="700"/>
    </location>
</feature>
<dbReference type="PANTHER" id="PTHR44757:SF2">
    <property type="entry name" value="BIOFILM ARCHITECTURE MAINTENANCE PROTEIN MBAA"/>
    <property type="match status" value="1"/>
</dbReference>
<dbReference type="PROSITE" id="PS50112">
    <property type="entry name" value="PAS"/>
    <property type="match status" value="1"/>
</dbReference>
<evidence type="ECO:0008006" key="6">
    <source>
        <dbReference type="Google" id="ProtNLM"/>
    </source>
</evidence>
<dbReference type="InterPro" id="IPR035965">
    <property type="entry name" value="PAS-like_dom_sf"/>
</dbReference>
<sequence length="701" mass="78735">MELAHFILQNTEQILHAWETFARNIHSARDMTVLELRDHSRGMLSTIVGDLTNPAISDDKTDKSGKPLPRSARDTYAALHGEDRELAGFSISETISEFRALQASILGMWDDANKTIPLSKDQLTLFNETIDQALSESLEQYSTDLKRYARLFRTVLSSTPDLNCMFDADGRIIYANSTFAEFYNLTTKDIIGKNLHEFDAFNADVVQEKLQQVIATMLTFRGEIPFTSPWENEIIYEYFFIPVLDEKEAVESILLTARDISESKKLTEKISTSANYDSLTGLTNRSLFRDRMDWEVQRSERSGLPIALFFIDLDGFKEVNDLLGHDAGDLLLQQAAERIGSCVRGTDTVARIGGDEFTVILSEGKSPSRVDIIAQQMVDELSRPFQINDRDINISGSIGITIYPQDAMTTESLMRNADQAMYGAKKAGGGGFCFFDTRMRDSASTRLKEIEMLRHALRENQFVAYYQPIVNLSTEQIVKAEALVRWHHPQRGLVMPDEFIGLAEEIGLISEIDDWMFGEAVLCSKKFSALIDAPFQISVNKSALDFTNKVPTKNLAIYLASFKLDKGTICVEITESVLLNDSSIVIDKLAELQKAGIQLAIDDFGTGYASMSFLNKFKVDYLKIDRSFVQDMAANKDSRIFAETIIVMAHKLGLKVIAEGVETVGQRDLLKAAGCDYAQGYFFSRPVPLENFERLLQIIKT</sequence>
<evidence type="ECO:0000259" key="1">
    <source>
        <dbReference type="PROSITE" id="PS50112"/>
    </source>
</evidence>
<dbReference type="InterPro" id="IPR029787">
    <property type="entry name" value="Nucleotide_cyclase"/>
</dbReference>
<dbReference type="PANTHER" id="PTHR44757">
    <property type="entry name" value="DIGUANYLATE CYCLASE DGCP"/>
    <property type="match status" value="1"/>
</dbReference>
<reference evidence="5" key="1">
    <citation type="journal article" date="2019" name="Int. J. Syst. Evol. Microbiol.">
        <title>The Global Catalogue of Microorganisms (GCM) 10K type strain sequencing project: providing services to taxonomists for standard genome sequencing and annotation.</title>
        <authorList>
            <consortium name="The Broad Institute Genomics Platform"/>
            <consortium name="The Broad Institute Genome Sequencing Center for Infectious Disease"/>
            <person name="Wu L."/>
            <person name="Ma J."/>
        </authorList>
    </citation>
    <scope>NUCLEOTIDE SEQUENCE [LARGE SCALE GENOMIC DNA]</scope>
    <source>
        <strain evidence="5">JCM 16673</strain>
    </source>
</reference>
<dbReference type="InterPro" id="IPR052155">
    <property type="entry name" value="Biofilm_reg_signaling"/>
</dbReference>
<dbReference type="CDD" id="cd01949">
    <property type="entry name" value="GGDEF"/>
    <property type="match status" value="1"/>
</dbReference>
<protein>
    <recommendedName>
        <fullName evidence="6">GGDEF domain-containing protein</fullName>
    </recommendedName>
</protein>
<feature type="domain" description="GGDEF" evidence="3">
    <location>
        <begin position="304"/>
        <end position="437"/>
    </location>
</feature>
<dbReference type="RefSeq" id="WP_344761347.1">
    <property type="nucleotide sequence ID" value="NZ_BAAAZE010000001.1"/>
</dbReference>
<gene>
    <name evidence="4" type="ORF">GCM10022212_02070</name>
</gene>